<protein>
    <submittedName>
        <fullName evidence="2">Apolipoprotein L domain-containing protein 1</fullName>
    </submittedName>
</protein>
<dbReference type="PANTHER" id="PTHR14096:SF28">
    <property type="entry name" value="APOLIPOPROTEIN L, 1-RELATED"/>
    <property type="match status" value="1"/>
</dbReference>
<dbReference type="InterPro" id="IPR008405">
    <property type="entry name" value="ApoL"/>
</dbReference>
<dbReference type="GO" id="GO:0008289">
    <property type="term" value="F:lipid binding"/>
    <property type="evidence" value="ECO:0007669"/>
    <property type="project" value="InterPro"/>
</dbReference>
<dbReference type="GO" id="GO:0042157">
    <property type="term" value="P:lipoprotein metabolic process"/>
    <property type="evidence" value="ECO:0007669"/>
    <property type="project" value="InterPro"/>
</dbReference>
<dbReference type="GO" id="GO:0016020">
    <property type="term" value="C:membrane"/>
    <property type="evidence" value="ECO:0007669"/>
    <property type="project" value="TreeGrafter"/>
</dbReference>
<evidence type="ECO:0000313" key="3">
    <source>
        <dbReference type="Proteomes" id="UP000198287"/>
    </source>
</evidence>
<dbReference type="Pfam" id="PF05461">
    <property type="entry name" value="ApoL"/>
    <property type="match status" value="1"/>
</dbReference>
<dbReference type="Proteomes" id="UP000198287">
    <property type="component" value="Unassembled WGS sequence"/>
</dbReference>
<accession>A0A226EKQ6</accession>
<keyword evidence="3" id="KW-1185">Reference proteome</keyword>
<name>A0A226EKQ6_FOLCA</name>
<gene>
    <name evidence="2" type="ORF">Fcan01_06446</name>
</gene>
<evidence type="ECO:0000256" key="1">
    <source>
        <dbReference type="ARBA" id="ARBA00010090"/>
    </source>
</evidence>
<dbReference type="PANTHER" id="PTHR14096">
    <property type="entry name" value="APOLIPOPROTEIN L"/>
    <property type="match status" value="1"/>
</dbReference>
<sequence length="583" mass="65014">MTTKSIPEKEEDLYTPFTTPLTLPDLLHSLQTTKTQTKNIIHELELLKTTVISHRGAVLKAKTSGTTVTTIGTGLAITGLILAPFTFGTSLIVSSVGAVTSIGGAATNMITDLVDRSKKKKYLDNIQKLSQDQESIKMELSYLLQNLEQVIEPLIDIRGLSKCEAIYCFFINHDCCNNSTAESKLSRNDSFELIEISESDWKPVKKFAFKTTLQSLKLVKSSQALTTLTIAGRSGANTISSVSVSVGRLIGTTVFKTTMAAVGVVFTSIDIALLVREWKTKDPTHETIDFVLDEFSEEVKRMEELEEILEMVDKTKFFRNGRVIGSSPFSVKAVAGLLEGKREDFYGVAYAKEECNWADYWVGLGDVDLNSSGANETVPVTEIDNLFPSANGADLLPIKVIDQSVLNLNKLIIDNFLESKNLPKFTILEKSFRQKNCFSTIQDYYNPLPSNITSNTVQVCVAYVKCEEGYVNANKWEYQLLIEMVMKECFKLFCNCYEKIDSLCDDDADDYGDDLIELVQVLINHKSFQDPVALAVFGNHEKNVKILNDVVSSVEDLFRNLRFKIGIWASEMWEVVHTGNNGV</sequence>
<dbReference type="GO" id="GO:0006869">
    <property type="term" value="P:lipid transport"/>
    <property type="evidence" value="ECO:0007669"/>
    <property type="project" value="InterPro"/>
</dbReference>
<reference evidence="2 3" key="1">
    <citation type="submission" date="2015-12" db="EMBL/GenBank/DDBJ databases">
        <title>The genome of Folsomia candida.</title>
        <authorList>
            <person name="Faddeeva A."/>
            <person name="Derks M.F."/>
            <person name="Anvar Y."/>
            <person name="Smit S."/>
            <person name="Van Straalen N."/>
            <person name="Roelofs D."/>
        </authorList>
    </citation>
    <scope>NUCLEOTIDE SEQUENCE [LARGE SCALE GENOMIC DNA]</scope>
    <source>
        <strain evidence="2 3">VU population</strain>
        <tissue evidence="2">Whole body</tissue>
    </source>
</reference>
<comment type="caution">
    <text evidence="2">The sequence shown here is derived from an EMBL/GenBank/DDBJ whole genome shotgun (WGS) entry which is preliminary data.</text>
</comment>
<organism evidence="2 3">
    <name type="scientific">Folsomia candida</name>
    <name type="common">Springtail</name>
    <dbReference type="NCBI Taxonomy" id="158441"/>
    <lineage>
        <taxon>Eukaryota</taxon>
        <taxon>Metazoa</taxon>
        <taxon>Ecdysozoa</taxon>
        <taxon>Arthropoda</taxon>
        <taxon>Hexapoda</taxon>
        <taxon>Collembola</taxon>
        <taxon>Entomobryomorpha</taxon>
        <taxon>Isotomoidea</taxon>
        <taxon>Isotomidae</taxon>
        <taxon>Proisotominae</taxon>
        <taxon>Folsomia</taxon>
    </lineage>
</organism>
<keyword evidence="2" id="KW-0449">Lipoprotein</keyword>
<comment type="similarity">
    <text evidence="1">Belongs to the apolipoprotein L family.</text>
</comment>
<dbReference type="EMBL" id="LNIX01000003">
    <property type="protein sequence ID" value="OXA57880.1"/>
    <property type="molecule type" value="Genomic_DNA"/>
</dbReference>
<evidence type="ECO:0000313" key="2">
    <source>
        <dbReference type="EMBL" id="OXA57880.1"/>
    </source>
</evidence>
<proteinExistence type="inferred from homology"/>
<dbReference type="OrthoDB" id="6747960at2759"/>
<dbReference type="GO" id="GO:0005576">
    <property type="term" value="C:extracellular region"/>
    <property type="evidence" value="ECO:0007669"/>
    <property type="project" value="InterPro"/>
</dbReference>
<dbReference type="AlphaFoldDB" id="A0A226EKQ6"/>